<evidence type="ECO:0008006" key="6">
    <source>
        <dbReference type="Google" id="ProtNLM"/>
    </source>
</evidence>
<dbReference type="InterPro" id="IPR011004">
    <property type="entry name" value="Trimer_LpxA-like_sf"/>
</dbReference>
<dbReference type="InterPro" id="IPR001451">
    <property type="entry name" value="Hexapep"/>
</dbReference>
<proteinExistence type="predicted"/>
<evidence type="ECO:0000256" key="3">
    <source>
        <dbReference type="ARBA" id="ARBA00023315"/>
    </source>
</evidence>
<dbReference type="PANTHER" id="PTHR23416">
    <property type="entry name" value="SIALIC ACID SYNTHASE-RELATED"/>
    <property type="match status" value="1"/>
</dbReference>
<evidence type="ECO:0000256" key="2">
    <source>
        <dbReference type="ARBA" id="ARBA00022737"/>
    </source>
</evidence>
<evidence type="ECO:0000256" key="1">
    <source>
        <dbReference type="ARBA" id="ARBA00022679"/>
    </source>
</evidence>
<dbReference type="PROSITE" id="PS00101">
    <property type="entry name" value="HEXAPEP_TRANSFERASES"/>
    <property type="match status" value="1"/>
</dbReference>
<dbReference type="Gene3D" id="2.160.10.10">
    <property type="entry name" value="Hexapeptide repeat proteins"/>
    <property type="match status" value="2"/>
</dbReference>
<evidence type="ECO:0000313" key="4">
    <source>
        <dbReference type="EMBL" id="RXZ43826.1"/>
    </source>
</evidence>
<dbReference type="SUPFAM" id="SSF51161">
    <property type="entry name" value="Trimeric LpxA-like enzymes"/>
    <property type="match status" value="1"/>
</dbReference>
<evidence type="ECO:0000313" key="5">
    <source>
        <dbReference type="Proteomes" id="UP000290682"/>
    </source>
</evidence>
<organism evidence="4 5">
    <name type="scientific">Crenobacter cavernae</name>
    <dbReference type="NCBI Taxonomy" id="2290923"/>
    <lineage>
        <taxon>Bacteria</taxon>
        <taxon>Pseudomonadati</taxon>
        <taxon>Pseudomonadota</taxon>
        <taxon>Betaproteobacteria</taxon>
        <taxon>Neisseriales</taxon>
        <taxon>Neisseriaceae</taxon>
        <taxon>Crenobacter</taxon>
    </lineage>
</organism>
<comment type="caution">
    <text evidence="4">The sequence shown here is derived from an EMBL/GenBank/DDBJ whole genome shotgun (WGS) entry which is preliminary data.</text>
</comment>
<gene>
    <name evidence="4" type="ORF">EBB06_08085</name>
</gene>
<dbReference type="EMBL" id="REGR01000006">
    <property type="protein sequence ID" value="RXZ43826.1"/>
    <property type="molecule type" value="Genomic_DNA"/>
</dbReference>
<dbReference type="RefSeq" id="WP_129212702.1">
    <property type="nucleotide sequence ID" value="NZ_REGR01000006.1"/>
</dbReference>
<reference evidence="4 5" key="1">
    <citation type="submission" date="2018-10" db="EMBL/GenBank/DDBJ databases">
        <title>Draft genome of Fastidiocella sp. strain 375T, a bacterium isolated from a karstic cave dripping water.</title>
        <authorList>
            <person name="Coelho C."/>
            <person name="Verissimo A."/>
            <person name="Tiago I."/>
        </authorList>
    </citation>
    <scope>NUCLEOTIDE SEQUENCE [LARGE SCALE GENOMIC DNA]</scope>
    <source>
        <strain evidence="4 5">CAVE-375</strain>
    </source>
</reference>
<dbReference type="CDD" id="cd04647">
    <property type="entry name" value="LbH_MAT_like"/>
    <property type="match status" value="1"/>
</dbReference>
<keyword evidence="1" id="KW-0808">Transferase</keyword>
<dbReference type="InterPro" id="IPR051159">
    <property type="entry name" value="Hexapeptide_acetyltransf"/>
</dbReference>
<accession>A0ABY0FCI3</accession>
<sequence length="195" mass="21355">MKRLLFKLKMRLRNRTRFLPGVYLKGIENIRIGKNTKILRNCSIIASKGKVIIGDNVHLNPSVFINAEDCNAQVILEDGVEINHGSVFLARDKIHIKRNTIVGPGVKFISYQHCFDDPSIPIKDQACTSGSIVIDEGSWIGANAVIMANIKIGKGSVIGAGAIVNKDIPDHCVAVGCPAKVIKYINHSNEKTVRT</sequence>
<protein>
    <recommendedName>
        <fullName evidence="6">Acyltransferase</fullName>
    </recommendedName>
</protein>
<dbReference type="InterPro" id="IPR018357">
    <property type="entry name" value="Hexapep_transf_CS"/>
</dbReference>
<dbReference type="Pfam" id="PF00132">
    <property type="entry name" value="Hexapep"/>
    <property type="match status" value="1"/>
</dbReference>
<keyword evidence="2" id="KW-0677">Repeat</keyword>
<keyword evidence="3" id="KW-0012">Acyltransferase</keyword>
<keyword evidence="5" id="KW-1185">Reference proteome</keyword>
<name>A0ABY0FCI3_9NEIS</name>
<dbReference type="Proteomes" id="UP000290682">
    <property type="component" value="Unassembled WGS sequence"/>
</dbReference>